<dbReference type="InterPro" id="IPR022596">
    <property type="entry name" value="GPR1/2/3_C"/>
</dbReference>
<evidence type="ECO:0000259" key="8">
    <source>
        <dbReference type="Pfam" id="PF11970"/>
    </source>
</evidence>
<comment type="subcellular location">
    <subcellularLocation>
        <location evidence="1">Membrane</location>
        <topology evidence="1">Multi-pass membrane protein</topology>
    </subcellularLocation>
</comment>
<comment type="caution">
    <text evidence="9">The sequence shown here is derived from an EMBL/GenBank/DDBJ whole genome shotgun (WGS) entry which is preliminary data.</text>
</comment>
<name>A0ABQ0GNR7_9PEZI</name>
<feature type="compositionally biased region" description="Basic and acidic residues" evidence="5">
    <location>
        <begin position="610"/>
        <end position="625"/>
    </location>
</feature>
<reference evidence="9 10" key="1">
    <citation type="submission" date="2024-09" db="EMBL/GenBank/DDBJ databases">
        <title>Itraconazole resistance in Madurella fahalii resulting from another homologue of gene encoding cytochrome P450 14-alpha sterol demethylase (CYP51).</title>
        <authorList>
            <person name="Yoshioka I."/>
            <person name="Fahal A.H."/>
            <person name="Kaneko S."/>
            <person name="Yaguchi T."/>
        </authorList>
    </citation>
    <scope>NUCLEOTIDE SEQUENCE [LARGE SCALE GENOMIC DNA]</scope>
    <source>
        <strain evidence="9 10">IFM 68171</strain>
    </source>
</reference>
<evidence type="ECO:0000256" key="1">
    <source>
        <dbReference type="ARBA" id="ARBA00004141"/>
    </source>
</evidence>
<feature type="region of interest" description="Disordered" evidence="5">
    <location>
        <begin position="306"/>
        <end position="442"/>
    </location>
</feature>
<evidence type="ECO:0000256" key="6">
    <source>
        <dbReference type="SAM" id="Phobius"/>
    </source>
</evidence>
<evidence type="ECO:0000313" key="10">
    <source>
        <dbReference type="Proteomes" id="UP001628179"/>
    </source>
</evidence>
<dbReference type="SUPFAM" id="SSF81321">
    <property type="entry name" value="Family A G protein-coupled receptor-like"/>
    <property type="match status" value="1"/>
</dbReference>
<dbReference type="Pfam" id="PF11970">
    <property type="entry name" value="GPR_Gpa2_C"/>
    <property type="match status" value="1"/>
</dbReference>
<feature type="region of interest" description="Disordered" evidence="5">
    <location>
        <begin position="256"/>
        <end position="288"/>
    </location>
</feature>
<feature type="region of interest" description="Disordered" evidence="5">
    <location>
        <begin position="582"/>
        <end position="625"/>
    </location>
</feature>
<organism evidence="9 10">
    <name type="scientific">Madurella fahalii</name>
    <dbReference type="NCBI Taxonomy" id="1157608"/>
    <lineage>
        <taxon>Eukaryota</taxon>
        <taxon>Fungi</taxon>
        <taxon>Dikarya</taxon>
        <taxon>Ascomycota</taxon>
        <taxon>Pezizomycotina</taxon>
        <taxon>Sordariomycetes</taxon>
        <taxon>Sordariomycetidae</taxon>
        <taxon>Sordariales</taxon>
        <taxon>Sordariales incertae sedis</taxon>
        <taxon>Madurella</taxon>
    </lineage>
</organism>
<dbReference type="Gene3D" id="1.20.1070.10">
    <property type="entry name" value="Rhodopsin 7-helix transmembrane proteins"/>
    <property type="match status" value="1"/>
</dbReference>
<feature type="domain" description="Glucose receptor Git3-like N-terminal" evidence="7">
    <location>
        <begin position="37"/>
        <end position="218"/>
    </location>
</feature>
<evidence type="ECO:0000313" key="9">
    <source>
        <dbReference type="EMBL" id="GAB1319290.1"/>
    </source>
</evidence>
<feature type="compositionally biased region" description="Polar residues" evidence="5">
    <location>
        <begin position="278"/>
        <end position="288"/>
    </location>
</feature>
<keyword evidence="9" id="KW-0675">Receptor</keyword>
<feature type="compositionally biased region" description="Low complexity" evidence="5">
    <location>
        <begin position="256"/>
        <end position="269"/>
    </location>
</feature>
<keyword evidence="3 6" id="KW-1133">Transmembrane helix</keyword>
<keyword evidence="10" id="KW-1185">Reference proteome</keyword>
<feature type="compositionally biased region" description="Pro residues" evidence="5">
    <location>
        <begin position="323"/>
        <end position="336"/>
    </location>
</feature>
<feature type="transmembrane region" description="Helical" evidence="6">
    <location>
        <begin position="189"/>
        <end position="213"/>
    </location>
</feature>
<dbReference type="PANTHER" id="PTHR23112:SF37">
    <property type="entry name" value="G PROTEIN-COUPLED RECEPTOR GPR1"/>
    <property type="match status" value="1"/>
</dbReference>
<dbReference type="GeneID" id="98180242"/>
<proteinExistence type="predicted"/>
<evidence type="ECO:0000256" key="3">
    <source>
        <dbReference type="ARBA" id="ARBA00022989"/>
    </source>
</evidence>
<dbReference type="Pfam" id="PF11710">
    <property type="entry name" value="Git3"/>
    <property type="match status" value="1"/>
</dbReference>
<accession>A0ABQ0GNR7</accession>
<evidence type="ECO:0000256" key="4">
    <source>
        <dbReference type="ARBA" id="ARBA00023136"/>
    </source>
</evidence>
<feature type="transmembrane region" description="Helical" evidence="6">
    <location>
        <begin position="36"/>
        <end position="59"/>
    </location>
</feature>
<dbReference type="EMBL" id="BAAFSV010000005">
    <property type="protein sequence ID" value="GAB1319290.1"/>
    <property type="molecule type" value="Genomic_DNA"/>
</dbReference>
<dbReference type="InterPro" id="IPR023041">
    <property type="entry name" value="Glucose_rcpt_Git3-like_N"/>
</dbReference>
<dbReference type="PANTHER" id="PTHR23112">
    <property type="entry name" value="G PROTEIN-COUPLED RECEPTOR 157-RELATED"/>
    <property type="match status" value="1"/>
</dbReference>
<dbReference type="Proteomes" id="UP001628179">
    <property type="component" value="Unassembled WGS sequence"/>
</dbReference>
<keyword evidence="4 6" id="KW-0472">Membrane</keyword>
<evidence type="ECO:0000256" key="2">
    <source>
        <dbReference type="ARBA" id="ARBA00022692"/>
    </source>
</evidence>
<gene>
    <name evidence="9" type="primary">GPR1</name>
    <name evidence="9" type="ORF">MFIFM68171_09500</name>
</gene>
<sequence>MTTLRLLDGTAVSEPMPSMTPENAAADESSQNTIRLLTILSLVFASISVVSTLPTLYWFVRMRRSFRHELILLLIQSDILKSTAYVIFPIVSLVRGNVESDSTFCQLSGFTLAIGIESADVAILLIALHSVMYIFRPRSGLYPYRRVAYLVFYLFPATTASLAFIRGYGYENVGQYCYLRTDRTWTRLMLSWIPRYFICISIVLIYAFIYLYIWKRIGDYGRRSSEAVQQCRWPSASGSVPATPRICYHGLIPSTPSSRRTSVVDTVSASKDRRRPASSISTIQTGNGSAQAEIQWNWTGFTQAQSLGRSTPEADETGDPLTPDLPPISSPPPAHSPQPRAAPITDCPPARASRDSIHHPPLASSTKRPSHSAGPNDSAGHKKRIHSLTPLLSRLHKIRTRTASSSSSIAEPHHAAPPSPPAPLSSVADDCSSPTAGVVSQQRDRVRRQLRSLFVYPLAYMVVWLFPFVSHILGYDDNNNNPDRAAGGGGGEEDPRWLLVVGIISLCVQGAVDCALFMLREKPWRHAAEGRGFLGSLWSIVRSRGGGIAGRTREEMLVDGRLARERREEEILVERAAREGSVGRPKAVREWWEMDGDGGSDDDDDDDDQGTTRERAHGEGRQEMV</sequence>
<dbReference type="RefSeq" id="XP_070921020.1">
    <property type="nucleotide sequence ID" value="XM_071064919.1"/>
</dbReference>
<feature type="transmembrane region" description="Helical" evidence="6">
    <location>
        <begin position="497"/>
        <end position="519"/>
    </location>
</feature>
<evidence type="ECO:0000256" key="5">
    <source>
        <dbReference type="SAM" id="MobiDB-lite"/>
    </source>
</evidence>
<evidence type="ECO:0000259" key="7">
    <source>
        <dbReference type="Pfam" id="PF11710"/>
    </source>
</evidence>
<feature type="domain" description="G protein-coupled receptor GPR1/2/3 C-terminal" evidence="8">
    <location>
        <begin position="441"/>
        <end position="526"/>
    </location>
</feature>
<feature type="transmembrane region" description="Helical" evidence="6">
    <location>
        <begin position="71"/>
        <end position="92"/>
    </location>
</feature>
<feature type="transmembrane region" description="Helical" evidence="6">
    <location>
        <begin position="147"/>
        <end position="169"/>
    </location>
</feature>
<keyword evidence="2 6" id="KW-0812">Transmembrane</keyword>
<feature type="compositionally biased region" description="Acidic residues" evidence="5">
    <location>
        <begin position="593"/>
        <end position="609"/>
    </location>
</feature>
<feature type="transmembrane region" description="Helical" evidence="6">
    <location>
        <begin position="453"/>
        <end position="473"/>
    </location>
</feature>
<feature type="transmembrane region" description="Helical" evidence="6">
    <location>
        <begin position="112"/>
        <end position="135"/>
    </location>
</feature>
<protein>
    <submittedName>
        <fullName evidence="9">G protein-coupled receptor gpr1</fullName>
    </submittedName>
</protein>